<evidence type="ECO:0000256" key="1">
    <source>
        <dbReference type="SAM" id="MobiDB-lite"/>
    </source>
</evidence>
<feature type="compositionally biased region" description="Low complexity" evidence="1">
    <location>
        <begin position="46"/>
        <end position="72"/>
    </location>
</feature>
<organism evidence="2 3">
    <name type="scientific">Lachnospira eligens</name>
    <dbReference type="NCBI Taxonomy" id="39485"/>
    <lineage>
        <taxon>Bacteria</taxon>
        <taxon>Bacillati</taxon>
        <taxon>Bacillota</taxon>
        <taxon>Clostridia</taxon>
        <taxon>Lachnospirales</taxon>
        <taxon>Lachnospiraceae</taxon>
        <taxon>Lachnospira</taxon>
    </lineage>
</organism>
<dbReference type="AlphaFoldDB" id="A0A7C9KU78"/>
<dbReference type="RefSeq" id="WP_119218785.1">
    <property type="nucleotide sequence ID" value="NZ_QRNK01000128.1"/>
</dbReference>
<reference evidence="2 3" key="1">
    <citation type="journal article" date="2019" name="Nat. Med.">
        <title>A library of human gut bacterial isolates paired with longitudinal multiomics data enables mechanistic microbiome research.</title>
        <authorList>
            <person name="Poyet M."/>
            <person name="Groussin M."/>
            <person name="Gibbons S.M."/>
            <person name="Avila-Pacheco J."/>
            <person name="Jiang X."/>
            <person name="Kearney S.M."/>
            <person name="Perrotta A.R."/>
            <person name="Berdy B."/>
            <person name="Zhao S."/>
            <person name="Lieberman T.D."/>
            <person name="Swanson P.K."/>
            <person name="Smith M."/>
            <person name="Roesemann S."/>
            <person name="Alexander J.E."/>
            <person name="Rich S.A."/>
            <person name="Livny J."/>
            <person name="Vlamakis H."/>
            <person name="Clish C."/>
            <person name="Bullock K."/>
            <person name="Deik A."/>
            <person name="Scott J."/>
            <person name="Pierce K.A."/>
            <person name="Xavier R.J."/>
            <person name="Alm E.J."/>
        </authorList>
    </citation>
    <scope>NUCLEOTIDE SEQUENCE [LARGE SCALE GENOMIC DNA]</scope>
    <source>
        <strain evidence="2 3">BIOML-A1</strain>
    </source>
</reference>
<evidence type="ECO:0000313" key="3">
    <source>
        <dbReference type="Proteomes" id="UP000481964"/>
    </source>
</evidence>
<evidence type="ECO:0000313" key="2">
    <source>
        <dbReference type="EMBL" id="MSC56028.1"/>
    </source>
</evidence>
<accession>A0A7C9KU78</accession>
<feature type="region of interest" description="Disordered" evidence="1">
    <location>
        <begin position="45"/>
        <end position="72"/>
    </location>
</feature>
<dbReference type="Proteomes" id="UP000481964">
    <property type="component" value="Unassembled WGS sequence"/>
</dbReference>
<protein>
    <submittedName>
        <fullName evidence="2">Uncharacterized protein</fullName>
    </submittedName>
</protein>
<comment type="caution">
    <text evidence="2">The sequence shown here is derived from an EMBL/GenBank/DDBJ whole genome shotgun (WGS) entry which is preliminary data.</text>
</comment>
<sequence length="72" mass="7829">MDWTLILTAIGTVATVISTVIAIRAKNEAQDILKQIKEEHSRNVRNKGNVNVENNGSNSGIMSGINSGEIHR</sequence>
<proteinExistence type="predicted"/>
<name>A0A7C9KU78_9FIRM</name>
<gene>
    <name evidence="2" type="ORF">GKE48_00960</name>
</gene>
<dbReference type="EMBL" id="WKRD01000001">
    <property type="protein sequence ID" value="MSC56028.1"/>
    <property type="molecule type" value="Genomic_DNA"/>
</dbReference>